<comment type="caution">
    <text evidence="3">The sequence shown here is derived from an EMBL/GenBank/DDBJ whole genome shotgun (WGS) entry which is preliminary data.</text>
</comment>
<dbReference type="Proteomes" id="UP000196342">
    <property type="component" value="Unassembled WGS sequence"/>
</dbReference>
<gene>
    <name evidence="3" type="ORF">CBW21_06955</name>
</gene>
<dbReference type="AlphaFoldDB" id="A0A202BC80"/>
<evidence type="ECO:0000256" key="2">
    <source>
        <dbReference type="SAM" id="Phobius"/>
    </source>
</evidence>
<proteinExistence type="predicted"/>
<keyword evidence="2" id="KW-1133">Transmembrane helix</keyword>
<keyword evidence="4" id="KW-1185">Reference proteome</keyword>
<organism evidence="3 4">
    <name type="scientific">Chromobacterium violaceum</name>
    <dbReference type="NCBI Taxonomy" id="536"/>
    <lineage>
        <taxon>Bacteria</taxon>
        <taxon>Pseudomonadati</taxon>
        <taxon>Pseudomonadota</taxon>
        <taxon>Betaproteobacteria</taxon>
        <taxon>Neisseriales</taxon>
        <taxon>Chromobacteriaceae</taxon>
        <taxon>Chromobacterium</taxon>
    </lineage>
</organism>
<name>A0A202BC80_CHRVL</name>
<evidence type="ECO:0000313" key="4">
    <source>
        <dbReference type="Proteomes" id="UP000196342"/>
    </source>
</evidence>
<dbReference type="EMBL" id="NHOO01000005">
    <property type="protein sequence ID" value="OVE48945.1"/>
    <property type="molecule type" value="Genomic_DNA"/>
</dbReference>
<evidence type="ECO:0008006" key="5">
    <source>
        <dbReference type="Google" id="ProtNLM"/>
    </source>
</evidence>
<keyword evidence="2" id="KW-0812">Transmembrane</keyword>
<feature type="transmembrane region" description="Helical" evidence="2">
    <location>
        <begin position="135"/>
        <end position="153"/>
    </location>
</feature>
<accession>A0A202BC80</accession>
<dbReference type="Pfam" id="PF22564">
    <property type="entry name" value="HAAS"/>
    <property type="match status" value="1"/>
</dbReference>
<keyword evidence="2" id="KW-0472">Membrane</keyword>
<sequence>MAGICGRSGKRAAGRTGGNERGSAAMTRKEFLKQLEHALSGLRPEAAREILADYDEYFNDALADGRDEAEVVEALGSPQKLARELKAQTHYRQWQEHRSFANLSRVVMSIAGLGVLNFVLAIPFLVYLLFLTVGYIASIGFLMAGLTVVLAWGSHSLFGWPQFTSDGSGWYIGRYGDNGAEMAWRSDRSDHAEQVWIDNGLLVLRPDDGDRFELRTRQGEPLLVSRSDDKLTVDASQPAVRQLVRIRDDEVSIDGGAIRELKLKEESGDVFTARVDDGSRLVRVDASSAGGTVLKLVASGPSGSISLKDGDSTLEISERSIELKDGMDHIQIDALPGLSVGMSALVVGLLLLLGGSLGLVFCVWLTRLTWRALVAYVKYQIELVSGKVGENAEA</sequence>
<protein>
    <recommendedName>
        <fullName evidence="5">DUF1700 domain-containing protein</fullName>
    </recommendedName>
</protein>
<feature type="transmembrane region" description="Helical" evidence="2">
    <location>
        <begin position="344"/>
        <end position="366"/>
    </location>
</feature>
<evidence type="ECO:0000256" key="1">
    <source>
        <dbReference type="SAM" id="MobiDB-lite"/>
    </source>
</evidence>
<reference evidence="3 4" key="1">
    <citation type="submission" date="2017-05" db="EMBL/GenBank/DDBJ databases">
        <title>Chromobacterium violaceum GHPS1 isolated from Hydrocarbon polluted soil in French Guiana display an awesome secondary metabolite arsenal and a battery of drug and heavy-metal-resistance and detoxification of xenobiotics proteins.</title>
        <authorList>
            <person name="Belbahri L."/>
        </authorList>
    </citation>
    <scope>NUCLEOTIDE SEQUENCE [LARGE SCALE GENOMIC DNA]</scope>
    <source>
        <strain evidence="3 4">GHPS1</strain>
    </source>
</reference>
<feature type="transmembrane region" description="Helical" evidence="2">
    <location>
        <begin position="106"/>
        <end position="129"/>
    </location>
</feature>
<feature type="region of interest" description="Disordered" evidence="1">
    <location>
        <begin position="1"/>
        <end position="24"/>
    </location>
</feature>
<evidence type="ECO:0000313" key="3">
    <source>
        <dbReference type="EMBL" id="OVE48945.1"/>
    </source>
</evidence>